<sequence>MLLSENWSALVERTSKIQYNSVKSLGGIEESSKRKSIYLTLIILGLLYKHWVTVMVVTVFHTLKMQGMIVIFSRLFYSLSLKLRNSKSARIIQCSVNVVLSTTVVPFLFL</sequence>
<dbReference type="AlphaFoldDB" id="A0A314KJB5"/>
<feature type="transmembrane region" description="Helical" evidence="1">
    <location>
        <begin position="37"/>
        <end position="57"/>
    </location>
</feature>
<keyword evidence="1" id="KW-1133">Transmembrane helix</keyword>
<gene>
    <name evidence="2" type="ORF">A4A49_39819</name>
</gene>
<proteinExistence type="predicted"/>
<reference evidence="2" key="1">
    <citation type="submission" date="2016-11" db="EMBL/GenBank/DDBJ databases">
        <title>The genome of Nicotiana attenuata.</title>
        <authorList>
            <person name="Xu S."/>
            <person name="Brockmoeller T."/>
            <person name="Gaquerel E."/>
            <person name="Navarro A."/>
            <person name="Kuhl H."/>
            <person name="Gase K."/>
            <person name="Ling Z."/>
            <person name="Zhou W."/>
            <person name="Kreitzer C."/>
            <person name="Stanke M."/>
            <person name="Tang H."/>
            <person name="Lyons E."/>
            <person name="Pandey P."/>
            <person name="Pandey S.P."/>
            <person name="Timmermann B."/>
            <person name="Baldwin I.T."/>
        </authorList>
    </citation>
    <scope>NUCLEOTIDE SEQUENCE [LARGE SCALE GENOMIC DNA]</scope>
    <source>
        <strain evidence="2">UT</strain>
    </source>
</reference>
<dbReference type="Gramene" id="OIT29330">
    <property type="protein sequence ID" value="OIT29330"/>
    <property type="gene ID" value="A4A49_39819"/>
</dbReference>
<dbReference type="Proteomes" id="UP000187609">
    <property type="component" value="Unassembled WGS sequence"/>
</dbReference>
<organism evidence="2 3">
    <name type="scientific">Nicotiana attenuata</name>
    <name type="common">Coyote tobacco</name>
    <dbReference type="NCBI Taxonomy" id="49451"/>
    <lineage>
        <taxon>Eukaryota</taxon>
        <taxon>Viridiplantae</taxon>
        <taxon>Streptophyta</taxon>
        <taxon>Embryophyta</taxon>
        <taxon>Tracheophyta</taxon>
        <taxon>Spermatophyta</taxon>
        <taxon>Magnoliopsida</taxon>
        <taxon>eudicotyledons</taxon>
        <taxon>Gunneridae</taxon>
        <taxon>Pentapetalae</taxon>
        <taxon>asterids</taxon>
        <taxon>lamiids</taxon>
        <taxon>Solanales</taxon>
        <taxon>Solanaceae</taxon>
        <taxon>Nicotianoideae</taxon>
        <taxon>Nicotianeae</taxon>
        <taxon>Nicotiana</taxon>
    </lineage>
</organism>
<protein>
    <submittedName>
        <fullName evidence="2">Uncharacterized protein</fullName>
    </submittedName>
</protein>
<keyword evidence="1" id="KW-0812">Transmembrane</keyword>
<name>A0A314KJB5_NICAT</name>
<evidence type="ECO:0000313" key="3">
    <source>
        <dbReference type="Proteomes" id="UP000187609"/>
    </source>
</evidence>
<evidence type="ECO:0000256" key="1">
    <source>
        <dbReference type="SAM" id="Phobius"/>
    </source>
</evidence>
<comment type="caution">
    <text evidence="2">The sequence shown here is derived from an EMBL/GenBank/DDBJ whole genome shotgun (WGS) entry which is preliminary data.</text>
</comment>
<evidence type="ECO:0000313" key="2">
    <source>
        <dbReference type="EMBL" id="OIT29330.1"/>
    </source>
</evidence>
<keyword evidence="3" id="KW-1185">Reference proteome</keyword>
<dbReference type="EMBL" id="MJEQ01001809">
    <property type="protein sequence ID" value="OIT29330.1"/>
    <property type="molecule type" value="Genomic_DNA"/>
</dbReference>
<keyword evidence="1" id="KW-0472">Membrane</keyword>
<accession>A0A314KJB5</accession>